<evidence type="ECO:0000256" key="5">
    <source>
        <dbReference type="ARBA" id="ARBA00022723"/>
    </source>
</evidence>
<dbReference type="FunFam" id="2.60.260.20:FF:000004">
    <property type="entry name" value="Molecular chaperone DnaJ"/>
    <property type="match status" value="1"/>
</dbReference>
<comment type="domain">
    <text evidence="13">The J domain is necessary and sufficient to stimulate DnaK ATPase activity. Zinc center 1 plays an important role in the autonomous, DnaK-independent chaperone activity of DnaJ. Zinc center 2 is essential for interaction with DnaK and for DnaJ activity.</text>
</comment>
<dbReference type="GO" id="GO:0009408">
    <property type="term" value="P:response to heat"/>
    <property type="evidence" value="ECO:0007669"/>
    <property type="project" value="InterPro"/>
</dbReference>
<evidence type="ECO:0000313" key="17">
    <source>
        <dbReference type="EMBL" id="MBB6454327.1"/>
    </source>
</evidence>
<evidence type="ECO:0000259" key="16">
    <source>
        <dbReference type="PROSITE" id="PS51188"/>
    </source>
</evidence>
<dbReference type="GO" id="GO:0005524">
    <property type="term" value="F:ATP binding"/>
    <property type="evidence" value="ECO:0007669"/>
    <property type="project" value="InterPro"/>
</dbReference>
<feature type="domain" description="CR-type" evidence="16">
    <location>
        <begin position="131"/>
        <end position="213"/>
    </location>
</feature>
<evidence type="ECO:0000256" key="3">
    <source>
        <dbReference type="ARBA" id="ARBA00022490"/>
    </source>
</evidence>
<comment type="subunit">
    <text evidence="2 13">Homodimer.</text>
</comment>
<dbReference type="GO" id="GO:0008270">
    <property type="term" value="F:zinc ion binding"/>
    <property type="evidence" value="ECO:0007669"/>
    <property type="project" value="UniProtKB-UniRule"/>
</dbReference>
<dbReference type="InterPro" id="IPR002939">
    <property type="entry name" value="DnaJ_C"/>
</dbReference>
<dbReference type="InterPro" id="IPR018253">
    <property type="entry name" value="DnaJ_domain_CS"/>
</dbReference>
<dbReference type="SUPFAM" id="SSF49493">
    <property type="entry name" value="HSP40/DnaJ peptide-binding domain"/>
    <property type="match status" value="2"/>
</dbReference>
<dbReference type="Pfam" id="PF01556">
    <property type="entry name" value="DnaJ_C"/>
    <property type="match status" value="1"/>
</dbReference>
<feature type="binding site" evidence="13">
    <location>
        <position position="204"/>
    </location>
    <ligand>
        <name>Zn(2+)</name>
        <dbReference type="ChEBI" id="CHEBI:29105"/>
        <label>1</label>
    </ligand>
</feature>
<evidence type="ECO:0000256" key="14">
    <source>
        <dbReference type="PROSITE-ProRule" id="PRU00546"/>
    </source>
</evidence>
<dbReference type="Gene3D" id="2.60.260.20">
    <property type="entry name" value="Urease metallochaperone UreE, N-terminal domain"/>
    <property type="match status" value="2"/>
</dbReference>
<evidence type="ECO:0000256" key="7">
    <source>
        <dbReference type="ARBA" id="ARBA00022771"/>
    </source>
</evidence>
<dbReference type="CDD" id="cd10719">
    <property type="entry name" value="DnaJ_zf"/>
    <property type="match status" value="1"/>
</dbReference>
<comment type="caution">
    <text evidence="17">The sequence shown here is derived from an EMBL/GenBank/DDBJ whole genome shotgun (WGS) entry which is preliminary data.</text>
</comment>
<dbReference type="FunFam" id="2.10.230.10:FF:000002">
    <property type="entry name" value="Molecular chaperone DnaJ"/>
    <property type="match status" value="1"/>
</dbReference>
<evidence type="ECO:0000256" key="9">
    <source>
        <dbReference type="ARBA" id="ARBA00023016"/>
    </source>
</evidence>
<keyword evidence="18" id="KW-1185">Reference proteome</keyword>
<evidence type="ECO:0000259" key="15">
    <source>
        <dbReference type="PROSITE" id="PS50076"/>
    </source>
</evidence>
<evidence type="ECO:0000256" key="2">
    <source>
        <dbReference type="ARBA" id="ARBA00011738"/>
    </source>
</evidence>
<dbReference type="Proteomes" id="UP000581688">
    <property type="component" value="Unassembled WGS sequence"/>
</dbReference>
<dbReference type="PROSITE" id="PS00636">
    <property type="entry name" value="DNAJ_1"/>
    <property type="match status" value="1"/>
</dbReference>
<dbReference type="NCBIfam" id="TIGR02349">
    <property type="entry name" value="DnaJ_bact"/>
    <property type="match status" value="1"/>
</dbReference>
<feature type="repeat" description="CXXCXGXG motif" evidence="13">
    <location>
        <begin position="144"/>
        <end position="151"/>
    </location>
</feature>
<dbReference type="SMART" id="SM00271">
    <property type="entry name" value="DnaJ"/>
    <property type="match status" value="1"/>
</dbReference>
<evidence type="ECO:0000256" key="11">
    <source>
        <dbReference type="ARBA" id="ARBA00061004"/>
    </source>
</evidence>
<evidence type="ECO:0000256" key="8">
    <source>
        <dbReference type="ARBA" id="ARBA00022833"/>
    </source>
</evidence>
<dbReference type="PANTHER" id="PTHR43096">
    <property type="entry name" value="DNAJ HOMOLOG 1, MITOCHONDRIAL-RELATED"/>
    <property type="match status" value="1"/>
</dbReference>
<evidence type="ECO:0000256" key="10">
    <source>
        <dbReference type="ARBA" id="ARBA00023186"/>
    </source>
</evidence>
<gene>
    <name evidence="13" type="primary">dnaJ</name>
    <name evidence="17" type="ORF">HNQ94_002802</name>
</gene>
<dbReference type="SUPFAM" id="SSF46565">
    <property type="entry name" value="Chaperone J-domain"/>
    <property type="match status" value="1"/>
</dbReference>
<feature type="domain" description="J" evidence="15">
    <location>
        <begin position="5"/>
        <end position="69"/>
    </location>
</feature>
<evidence type="ECO:0000313" key="18">
    <source>
        <dbReference type="Proteomes" id="UP000581688"/>
    </source>
</evidence>
<keyword evidence="8 13" id="KW-0862">Zinc</keyword>
<feature type="binding site" evidence="13">
    <location>
        <position position="161"/>
    </location>
    <ligand>
        <name>Zn(2+)</name>
        <dbReference type="ChEBI" id="CHEBI:29105"/>
        <label>2</label>
    </ligand>
</feature>
<keyword evidence="7 13" id="KW-0863">Zinc-finger</keyword>
<dbReference type="GO" id="GO:0031072">
    <property type="term" value="F:heat shock protein binding"/>
    <property type="evidence" value="ECO:0007669"/>
    <property type="project" value="InterPro"/>
</dbReference>
<feature type="binding site" evidence="13">
    <location>
        <position position="147"/>
    </location>
    <ligand>
        <name>Zn(2+)</name>
        <dbReference type="ChEBI" id="CHEBI:29105"/>
        <label>1</label>
    </ligand>
</feature>
<comment type="function">
    <text evidence="13">Participates actively in the response to hyperosmotic and heat shock by preventing the aggregation of stress-denatured proteins and by disaggregating proteins, also in an autonomous, DnaK-independent fashion. Unfolded proteins bind initially to DnaJ; upon interaction with the DnaJ-bound protein, DnaK hydrolyzes its bound ATP, resulting in the formation of a stable complex. GrpE releases ADP from DnaK; ATP binding to DnaK triggers the release of the substrate protein, thus completing the reaction cycle. Several rounds of ATP-dependent interactions between DnaJ, DnaK and GrpE are required for fully efficient folding. Also involved, together with DnaK and GrpE, in the DNA replication of plasmids through activation of initiation proteins.</text>
</comment>
<feature type="repeat" description="CXXCXGXG motif" evidence="13">
    <location>
        <begin position="201"/>
        <end position="208"/>
    </location>
</feature>
<dbReference type="PRINTS" id="PR00625">
    <property type="entry name" value="JDOMAIN"/>
</dbReference>
<dbReference type="EMBL" id="JACHGH010000008">
    <property type="protein sequence ID" value="MBB6454327.1"/>
    <property type="molecule type" value="Genomic_DNA"/>
</dbReference>
<dbReference type="NCBIfam" id="NF010869">
    <property type="entry name" value="PRK14276.1"/>
    <property type="match status" value="1"/>
</dbReference>
<dbReference type="RefSeq" id="WP_174494614.1">
    <property type="nucleotide sequence ID" value="NZ_CADDWK010000001.1"/>
</dbReference>
<dbReference type="InterPro" id="IPR001305">
    <property type="entry name" value="HSP_DnaJ_Cys-rich_dom"/>
</dbReference>
<feature type="binding site" evidence="13">
    <location>
        <position position="144"/>
    </location>
    <ligand>
        <name>Zn(2+)</name>
        <dbReference type="ChEBI" id="CHEBI:29105"/>
        <label>1</label>
    </ligand>
</feature>
<dbReference type="HAMAP" id="MF_01152">
    <property type="entry name" value="DnaJ"/>
    <property type="match status" value="1"/>
</dbReference>
<keyword evidence="4 13" id="KW-0235">DNA replication</keyword>
<evidence type="ECO:0000256" key="1">
    <source>
        <dbReference type="ARBA" id="ARBA00004496"/>
    </source>
</evidence>
<feature type="binding site" evidence="13">
    <location>
        <position position="164"/>
    </location>
    <ligand>
        <name>Zn(2+)</name>
        <dbReference type="ChEBI" id="CHEBI:29105"/>
        <label>2</label>
    </ligand>
</feature>
<keyword evidence="6 13" id="KW-0677">Repeat</keyword>
<feature type="repeat" description="CXXCXGXG motif" evidence="13">
    <location>
        <begin position="187"/>
        <end position="194"/>
    </location>
</feature>
<dbReference type="AlphaFoldDB" id="A0A841Q7N5"/>
<feature type="binding site" evidence="13">
    <location>
        <position position="187"/>
    </location>
    <ligand>
        <name>Zn(2+)</name>
        <dbReference type="ChEBI" id="CHEBI:29105"/>
        <label>2</label>
    </ligand>
</feature>
<feature type="binding site" evidence="13">
    <location>
        <position position="201"/>
    </location>
    <ligand>
        <name>Zn(2+)</name>
        <dbReference type="ChEBI" id="CHEBI:29105"/>
        <label>1</label>
    </ligand>
</feature>
<dbReference type="NCBIfam" id="NF010873">
    <property type="entry name" value="PRK14280.1"/>
    <property type="match status" value="1"/>
</dbReference>
<dbReference type="CDD" id="cd10747">
    <property type="entry name" value="DnaJ_C"/>
    <property type="match status" value="1"/>
</dbReference>
<dbReference type="CDD" id="cd06257">
    <property type="entry name" value="DnaJ"/>
    <property type="match status" value="1"/>
</dbReference>
<dbReference type="InterPro" id="IPR012724">
    <property type="entry name" value="DnaJ"/>
</dbReference>
<dbReference type="GO" id="GO:0005737">
    <property type="term" value="C:cytoplasm"/>
    <property type="evidence" value="ECO:0007669"/>
    <property type="project" value="UniProtKB-SubCell"/>
</dbReference>
<dbReference type="Pfam" id="PF00684">
    <property type="entry name" value="DnaJ_CXXCXGXG"/>
    <property type="match status" value="1"/>
</dbReference>
<reference evidence="17 18" key="1">
    <citation type="submission" date="2020-08" db="EMBL/GenBank/DDBJ databases">
        <title>Genomic Encyclopedia of Type Strains, Phase IV (KMG-IV): sequencing the most valuable type-strain genomes for metagenomic binning, comparative biology and taxonomic classification.</title>
        <authorList>
            <person name="Goeker M."/>
        </authorList>
    </citation>
    <scope>NUCLEOTIDE SEQUENCE [LARGE SCALE GENOMIC DNA]</scope>
    <source>
        <strain evidence="17 18">DSM 19612</strain>
    </source>
</reference>
<organism evidence="17 18">
    <name type="scientific">Salirhabdus euzebyi</name>
    <dbReference type="NCBI Taxonomy" id="394506"/>
    <lineage>
        <taxon>Bacteria</taxon>
        <taxon>Bacillati</taxon>
        <taxon>Bacillota</taxon>
        <taxon>Bacilli</taxon>
        <taxon>Bacillales</taxon>
        <taxon>Bacillaceae</taxon>
        <taxon>Salirhabdus</taxon>
    </lineage>
</organism>
<evidence type="ECO:0000256" key="13">
    <source>
        <dbReference type="HAMAP-Rule" id="MF_01152"/>
    </source>
</evidence>
<dbReference type="SUPFAM" id="SSF57938">
    <property type="entry name" value="DnaJ/Hsp40 cysteine-rich domain"/>
    <property type="match status" value="1"/>
</dbReference>
<dbReference type="Gene3D" id="1.10.287.110">
    <property type="entry name" value="DnaJ domain"/>
    <property type="match status" value="1"/>
</dbReference>
<feature type="repeat" description="CXXCXGXG motif" evidence="13">
    <location>
        <begin position="161"/>
        <end position="168"/>
    </location>
</feature>
<feature type="zinc finger region" description="CR-type" evidence="14">
    <location>
        <begin position="131"/>
        <end position="213"/>
    </location>
</feature>
<evidence type="ECO:0000256" key="12">
    <source>
        <dbReference type="ARBA" id="ARBA00067609"/>
    </source>
</evidence>
<dbReference type="PROSITE" id="PS50076">
    <property type="entry name" value="DNAJ_2"/>
    <property type="match status" value="1"/>
</dbReference>
<feature type="binding site" evidence="13">
    <location>
        <position position="190"/>
    </location>
    <ligand>
        <name>Zn(2+)</name>
        <dbReference type="ChEBI" id="CHEBI:29105"/>
        <label>2</label>
    </ligand>
</feature>
<name>A0A841Q7N5_9BACI</name>
<dbReference type="NCBIfam" id="NF008035">
    <property type="entry name" value="PRK10767.1"/>
    <property type="match status" value="1"/>
</dbReference>
<protein>
    <recommendedName>
        <fullName evidence="12 13">Chaperone protein DnaJ</fullName>
    </recommendedName>
</protein>
<dbReference type="InterPro" id="IPR036869">
    <property type="entry name" value="J_dom_sf"/>
</dbReference>
<sequence>MSKRDYYDVLGVSKEASKDEVKKAYRKLARQYHPDVNKEADAADKFKEVKEAYEVLSNEQKRAQYDQFGHAGPNQGQGFGGFGGAEDFGGFGDIFDMFFGGGGRRRDPNAPRKGADLQYTMDLGFEEAIFGKETDIHIPKEEECETCHGSGAKPGTTPETCSHCNGSGQLNQEQNTPFGRIVNRRACHHCQGTGKMIKNKCHTCGGDGTVKKRKKIHISIPAGIDHGQQIRISGQGEPGQNGGPAGDLYVVARVRPHEFFEREGEDIHCEMPLTFAQAALGDEIEVPTVHGLVKLKIPAGTQTGTHFRLRGKGVPNVHGQGTGDQHIHVKVITPKNLSSRQKELLREFHDISGNESIDEQQDNIFQRMKRAFKGES</sequence>
<evidence type="ECO:0000256" key="4">
    <source>
        <dbReference type="ARBA" id="ARBA00022705"/>
    </source>
</evidence>
<dbReference type="Gene3D" id="2.10.230.10">
    <property type="entry name" value="Heat shock protein DnaJ, cysteine-rich domain"/>
    <property type="match status" value="1"/>
</dbReference>
<evidence type="ECO:0000256" key="6">
    <source>
        <dbReference type="ARBA" id="ARBA00022737"/>
    </source>
</evidence>
<dbReference type="GO" id="GO:0006260">
    <property type="term" value="P:DNA replication"/>
    <property type="evidence" value="ECO:0007669"/>
    <property type="project" value="UniProtKB-KW"/>
</dbReference>
<dbReference type="FunFam" id="1.10.287.110:FF:000031">
    <property type="entry name" value="Molecular chaperone DnaJ"/>
    <property type="match status" value="1"/>
</dbReference>
<dbReference type="InterPro" id="IPR008971">
    <property type="entry name" value="HSP40/DnaJ_pept-bd"/>
</dbReference>
<proteinExistence type="inferred from homology"/>
<dbReference type="PANTHER" id="PTHR43096:SF48">
    <property type="entry name" value="CHAPERONE PROTEIN DNAJ"/>
    <property type="match status" value="1"/>
</dbReference>
<dbReference type="InterPro" id="IPR001623">
    <property type="entry name" value="DnaJ_domain"/>
</dbReference>
<dbReference type="InterPro" id="IPR036410">
    <property type="entry name" value="HSP_DnaJ_Cys-rich_dom_sf"/>
</dbReference>
<keyword evidence="9 13" id="KW-0346">Stress response</keyword>
<keyword evidence="5 13" id="KW-0479">Metal-binding</keyword>
<dbReference type="GO" id="GO:0042026">
    <property type="term" value="P:protein refolding"/>
    <property type="evidence" value="ECO:0007669"/>
    <property type="project" value="TreeGrafter"/>
</dbReference>
<keyword evidence="10 13" id="KW-0143">Chaperone</keyword>
<dbReference type="PROSITE" id="PS51188">
    <property type="entry name" value="ZF_CR"/>
    <property type="match status" value="1"/>
</dbReference>
<comment type="similarity">
    <text evidence="11 13">Belongs to the DnaJ family.</text>
</comment>
<comment type="cofactor">
    <cofactor evidence="13">
        <name>Zn(2+)</name>
        <dbReference type="ChEBI" id="CHEBI:29105"/>
    </cofactor>
    <text evidence="13">Binds 2 Zn(2+) ions per monomer.</text>
</comment>
<dbReference type="Pfam" id="PF00226">
    <property type="entry name" value="DnaJ"/>
    <property type="match status" value="1"/>
</dbReference>
<accession>A0A841Q7N5</accession>
<dbReference type="GO" id="GO:0051082">
    <property type="term" value="F:unfolded protein binding"/>
    <property type="evidence" value="ECO:0007669"/>
    <property type="project" value="UniProtKB-UniRule"/>
</dbReference>
<comment type="subcellular location">
    <subcellularLocation>
        <location evidence="1 13">Cytoplasm</location>
    </subcellularLocation>
</comment>
<keyword evidence="3 13" id="KW-0963">Cytoplasm</keyword>